<dbReference type="Gene3D" id="3.40.50.300">
    <property type="entry name" value="P-loop containing nucleotide triphosphate hydrolases"/>
    <property type="match status" value="1"/>
</dbReference>
<proteinExistence type="predicted"/>
<dbReference type="Pfam" id="PF13189">
    <property type="entry name" value="Cytidylate_kin2"/>
    <property type="match status" value="1"/>
</dbReference>
<sequence length="196" mass="22523">MERMIITVARQYGSGGKAVGEKLARRLGIDFYGKEELMALAKERPDYEEVRSFYEEQPVNSLLYAIAMNEAVGDAGEIPFRRIRELCGGRSCVLVGRCGNYIFKDQENCVRIFIYASMDKKIQWIQNMMDLPARKAEKVIKETENERAQFHKYYTGEEWGCVNHYDLCIDAGILGTEKTVDVILDYLKSRGLIDHD</sequence>
<dbReference type="GO" id="GO:0016301">
    <property type="term" value="F:kinase activity"/>
    <property type="evidence" value="ECO:0007669"/>
    <property type="project" value="UniProtKB-KW"/>
</dbReference>
<accession>A0A9D2PNV0</accession>
<dbReference type="InterPro" id="IPR027417">
    <property type="entry name" value="P-loop_NTPase"/>
</dbReference>
<protein>
    <submittedName>
        <fullName evidence="1">Cytidylate kinase-like family protein</fullName>
    </submittedName>
</protein>
<dbReference type="Proteomes" id="UP000823886">
    <property type="component" value="Unassembled WGS sequence"/>
</dbReference>
<comment type="caution">
    <text evidence="1">The sequence shown here is derived from an EMBL/GenBank/DDBJ whole genome shotgun (WGS) entry which is preliminary data.</text>
</comment>
<evidence type="ECO:0000313" key="2">
    <source>
        <dbReference type="Proteomes" id="UP000823886"/>
    </source>
</evidence>
<dbReference type="EMBL" id="DWVZ01000038">
    <property type="protein sequence ID" value="HJC62595.1"/>
    <property type="molecule type" value="Genomic_DNA"/>
</dbReference>
<reference evidence="1" key="2">
    <citation type="submission" date="2021-04" db="EMBL/GenBank/DDBJ databases">
        <authorList>
            <person name="Gilroy R."/>
        </authorList>
    </citation>
    <scope>NUCLEOTIDE SEQUENCE</scope>
    <source>
        <strain evidence="1">ChiBcec2-3848</strain>
    </source>
</reference>
<name>A0A9D2PNV0_9FIRM</name>
<gene>
    <name evidence="1" type="ORF">H9753_03120</name>
</gene>
<dbReference type="SUPFAM" id="SSF52540">
    <property type="entry name" value="P-loop containing nucleoside triphosphate hydrolases"/>
    <property type="match status" value="1"/>
</dbReference>
<evidence type="ECO:0000313" key="1">
    <source>
        <dbReference type="EMBL" id="HJC62595.1"/>
    </source>
</evidence>
<organism evidence="1 2">
    <name type="scientific">Candidatus Blautia merdavium</name>
    <dbReference type="NCBI Taxonomy" id="2838494"/>
    <lineage>
        <taxon>Bacteria</taxon>
        <taxon>Bacillati</taxon>
        <taxon>Bacillota</taxon>
        <taxon>Clostridia</taxon>
        <taxon>Lachnospirales</taxon>
        <taxon>Lachnospiraceae</taxon>
        <taxon>Blautia</taxon>
    </lineage>
</organism>
<keyword evidence="1" id="KW-0418">Kinase</keyword>
<dbReference type="AlphaFoldDB" id="A0A9D2PNV0"/>
<reference evidence="1" key="1">
    <citation type="journal article" date="2021" name="PeerJ">
        <title>Extensive microbial diversity within the chicken gut microbiome revealed by metagenomics and culture.</title>
        <authorList>
            <person name="Gilroy R."/>
            <person name="Ravi A."/>
            <person name="Getino M."/>
            <person name="Pursley I."/>
            <person name="Horton D.L."/>
            <person name="Alikhan N.F."/>
            <person name="Baker D."/>
            <person name="Gharbi K."/>
            <person name="Hall N."/>
            <person name="Watson M."/>
            <person name="Adriaenssens E.M."/>
            <person name="Foster-Nyarko E."/>
            <person name="Jarju S."/>
            <person name="Secka A."/>
            <person name="Antonio M."/>
            <person name="Oren A."/>
            <person name="Chaudhuri R.R."/>
            <person name="La Ragione R."/>
            <person name="Hildebrand F."/>
            <person name="Pallen M.J."/>
        </authorList>
    </citation>
    <scope>NUCLEOTIDE SEQUENCE</scope>
    <source>
        <strain evidence="1">ChiBcec2-3848</strain>
    </source>
</reference>
<keyword evidence="1" id="KW-0808">Transferase</keyword>